<protein>
    <submittedName>
        <fullName evidence="1">Uncharacterized protein</fullName>
    </submittedName>
</protein>
<comment type="caution">
    <text evidence="1">The sequence shown here is derived from an EMBL/GenBank/DDBJ whole genome shotgun (WGS) entry which is preliminary data.</text>
</comment>
<keyword evidence="2" id="KW-1185">Reference proteome</keyword>
<accession>A0ACC3C7P9</accession>
<dbReference type="EMBL" id="CM020619">
    <property type="protein sequence ID" value="KAK1866344.1"/>
    <property type="molecule type" value="Genomic_DNA"/>
</dbReference>
<gene>
    <name evidence="1" type="ORF">I4F81_008864</name>
</gene>
<evidence type="ECO:0000313" key="1">
    <source>
        <dbReference type="EMBL" id="KAK1866344.1"/>
    </source>
</evidence>
<evidence type="ECO:0000313" key="2">
    <source>
        <dbReference type="Proteomes" id="UP000798662"/>
    </source>
</evidence>
<reference evidence="1" key="1">
    <citation type="submission" date="2019-11" db="EMBL/GenBank/DDBJ databases">
        <title>Nori genome reveals adaptations in red seaweeds to the harsh intertidal environment.</title>
        <authorList>
            <person name="Wang D."/>
            <person name="Mao Y."/>
        </authorList>
    </citation>
    <scope>NUCLEOTIDE SEQUENCE</scope>
    <source>
        <tissue evidence="1">Gametophyte</tissue>
    </source>
</reference>
<proteinExistence type="predicted"/>
<sequence length="566" mass="56139">MTPPSSPCRPCALTSPGAAAMAFAAAAAARPVALPAASPLTAVAAAARSRWAGRRPAVIAPAAPPRWSRGVTSATATSAAAAAAAEGAAGPPPARGGAPPSPPRVVFLGTPPVAARALARLAVAARLPAAADAAAVAAAAEGVVPGGAIPAPSAPAGAAAAPSAGAPPPLALVGVVTQPPARSGRRRTLTPSPVADAAAALGLPVLDPAKATGGEFLDALAALAPDVCVTAAYGNLLPQAFLDIPSVGTLNIHPSLLPAWRGAAPVPRALCAGDAVTGVSVAETVLALDAGPLLATVRHPLGGDEQAPALLATLFDAGVDALLAALPAYAARTATLTTQDGAAATHAAKIRPAERRLTFTQNAVEVHNTVRGLAGGAGTWADFVRGAAELRAQPGGFLIGQRRTQRGVKMVVPICGAVRLCEGPTRVKGGRIRRAGRAQKKTYTSCRGTHAGGVCGIRDAARRMRTTPIAAPSAPNRTPLPPCLSTTATAPPTDDQCRRHTPSPPTHNPIRHIRATSPHSCAVLATPPASRACVSPMARSTSSLTASGSSATLVTRKSTCTMSTGA</sequence>
<name>A0ACC3C7P9_PYRYE</name>
<dbReference type="Proteomes" id="UP000798662">
    <property type="component" value="Chromosome 2"/>
</dbReference>
<organism evidence="1 2">
    <name type="scientific">Pyropia yezoensis</name>
    <name type="common">Susabi-nori</name>
    <name type="synonym">Porphyra yezoensis</name>
    <dbReference type="NCBI Taxonomy" id="2788"/>
    <lineage>
        <taxon>Eukaryota</taxon>
        <taxon>Rhodophyta</taxon>
        <taxon>Bangiophyceae</taxon>
        <taxon>Bangiales</taxon>
        <taxon>Bangiaceae</taxon>
        <taxon>Pyropia</taxon>
    </lineage>
</organism>